<feature type="transmembrane region" description="Helical" evidence="7">
    <location>
        <begin position="68"/>
        <end position="89"/>
    </location>
</feature>
<feature type="transmembrane region" description="Helical" evidence="7">
    <location>
        <begin position="156"/>
        <end position="179"/>
    </location>
</feature>
<dbReference type="Gene3D" id="1.20.1250.20">
    <property type="entry name" value="MFS general substrate transporter like domains"/>
    <property type="match status" value="1"/>
</dbReference>
<sequence length="494" mass="51684">MADATPPPATRPDPQILARLERLPMARPQYGILLAGGLGHLFQALDIVIIGFMLPYLKAEFALSNGEIGLIGGAAPIGMIVGAVLAGLFGDRFGRKSVMLYALLLFCAASVSIAFADGLSFVIVARIVAGLGAGAEAAIVSPYISEFATGRNRGRLVSGVTFFFSLGNVVAALLGSFVVPLDNGWRITSILCGLPVLVLLWWRRSLPESPRWLLSRGRVTEADAVVTRLEERVVAATGRPLPAVPVAAVVPPTPQVSTSPLEVWRNGLARVTTATWISSFVFLFAFFGFFTWMPSLFLEIGVAPGLASLYSFLLFVAQPIGYLAALAVSDRFERRTLLVTFFSVATVASVALALIPRDSVALLFIGMALSICITCISGIFFPYSSEVYPTAVRATGAGLVSTAGNVGALAAPVAIGFAFGTVGFGGVFVAMAVLLAVGALVIRTLGPRVTGKTLEQVFADEAKEAKADPADTAVPALPDAVDPVPAPVTEKGTA</sequence>
<keyword evidence="10" id="KW-1185">Reference proteome</keyword>
<feature type="transmembrane region" description="Helical" evidence="7">
    <location>
        <begin position="361"/>
        <end position="383"/>
    </location>
</feature>
<dbReference type="PROSITE" id="PS50850">
    <property type="entry name" value="MFS"/>
    <property type="match status" value="1"/>
</dbReference>
<feature type="transmembrane region" description="Helical" evidence="7">
    <location>
        <begin position="32"/>
        <end position="56"/>
    </location>
</feature>
<organism evidence="9 10">
    <name type="scientific">Pseudonocardia yuanmonensis</name>
    <dbReference type="NCBI Taxonomy" id="1095914"/>
    <lineage>
        <taxon>Bacteria</taxon>
        <taxon>Bacillati</taxon>
        <taxon>Actinomycetota</taxon>
        <taxon>Actinomycetes</taxon>
        <taxon>Pseudonocardiales</taxon>
        <taxon>Pseudonocardiaceae</taxon>
        <taxon>Pseudonocardia</taxon>
    </lineage>
</organism>
<dbReference type="SUPFAM" id="SSF103473">
    <property type="entry name" value="MFS general substrate transporter"/>
    <property type="match status" value="1"/>
</dbReference>
<dbReference type="InterPro" id="IPR005829">
    <property type="entry name" value="Sugar_transporter_CS"/>
</dbReference>
<dbReference type="InterPro" id="IPR020846">
    <property type="entry name" value="MFS_dom"/>
</dbReference>
<evidence type="ECO:0000256" key="3">
    <source>
        <dbReference type="ARBA" id="ARBA00022692"/>
    </source>
</evidence>
<feature type="region of interest" description="Disordered" evidence="6">
    <location>
        <begin position="465"/>
        <end position="494"/>
    </location>
</feature>
<keyword evidence="3 7" id="KW-0812">Transmembrane</keyword>
<evidence type="ECO:0000313" key="9">
    <source>
        <dbReference type="EMBL" id="GAA4709442.1"/>
    </source>
</evidence>
<dbReference type="PROSITE" id="PS00217">
    <property type="entry name" value="SUGAR_TRANSPORT_2"/>
    <property type="match status" value="1"/>
</dbReference>
<feature type="transmembrane region" description="Helical" evidence="7">
    <location>
        <begin position="337"/>
        <end position="355"/>
    </location>
</feature>
<evidence type="ECO:0000256" key="6">
    <source>
        <dbReference type="SAM" id="MobiDB-lite"/>
    </source>
</evidence>
<gene>
    <name evidence="9" type="ORF">GCM10023215_58790</name>
</gene>
<feature type="transmembrane region" description="Helical" evidence="7">
    <location>
        <begin position="274"/>
        <end position="293"/>
    </location>
</feature>
<evidence type="ECO:0000256" key="7">
    <source>
        <dbReference type="SAM" id="Phobius"/>
    </source>
</evidence>
<evidence type="ECO:0000256" key="4">
    <source>
        <dbReference type="ARBA" id="ARBA00022989"/>
    </source>
</evidence>
<name>A0ABP8XLU4_9PSEU</name>
<proteinExistence type="predicted"/>
<keyword evidence="2" id="KW-0813">Transport</keyword>
<feature type="transmembrane region" description="Helical" evidence="7">
    <location>
        <begin position="395"/>
        <end position="415"/>
    </location>
</feature>
<feature type="transmembrane region" description="Helical" evidence="7">
    <location>
        <begin position="305"/>
        <end position="325"/>
    </location>
</feature>
<dbReference type="PANTHER" id="PTHR23511">
    <property type="entry name" value="SYNAPTIC VESICLE GLYCOPROTEIN 2"/>
    <property type="match status" value="1"/>
</dbReference>
<dbReference type="InterPro" id="IPR005828">
    <property type="entry name" value="MFS_sugar_transport-like"/>
</dbReference>
<feature type="compositionally biased region" description="Low complexity" evidence="6">
    <location>
        <begin position="470"/>
        <end position="483"/>
    </location>
</feature>
<feature type="transmembrane region" description="Helical" evidence="7">
    <location>
        <begin position="122"/>
        <end position="144"/>
    </location>
</feature>
<dbReference type="EMBL" id="BAABIC010000028">
    <property type="protein sequence ID" value="GAA4709442.1"/>
    <property type="molecule type" value="Genomic_DNA"/>
</dbReference>
<evidence type="ECO:0000259" key="8">
    <source>
        <dbReference type="PROSITE" id="PS50850"/>
    </source>
</evidence>
<feature type="transmembrane region" description="Helical" evidence="7">
    <location>
        <begin position="185"/>
        <end position="202"/>
    </location>
</feature>
<evidence type="ECO:0000313" key="10">
    <source>
        <dbReference type="Proteomes" id="UP001500325"/>
    </source>
</evidence>
<dbReference type="CDD" id="cd17316">
    <property type="entry name" value="MFS_SV2_like"/>
    <property type="match status" value="1"/>
</dbReference>
<feature type="transmembrane region" description="Helical" evidence="7">
    <location>
        <begin position="98"/>
        <end position="116"/>
    </location>
</feature>
<feature type="transmembrane region" description="Helical" evidence="7">
    <location>
        <begin position="421"/>
        <end position="442"/>
    </location>
</feature>
<feature type="domain" description="Major facilitator superfamily (MFS) profile" evidence="8">
    <location>
        <begin position="32"/>
        <end position="450"/>
    </location>
</feature>
<comment type="subcellular location">
    <subcellularLocation>
        <location evidence="1">Cell membrane</location>
        <topology evidence="1">Multi-pass membrane protein</topology>
    </subcellularLocation>
</comment>
<evidence type="ECO:0000256" key="1">
    <source>
        <dbReference type="ARBA" id="ARBA00004651"/>
    </source>
</evidence>
<reference evidence="10" key="1">
    <citation type="journal article" date="2019" name="Int. J. Syst. Evol. Microbiol.">
        <title>The Global Catalogue of Microorganisms (GCM) 10K type strain sequencing project: providing services to taxonomists for standard genome sequencing and annotation.</title>
        <authorList>
            <consortium name="The Broad Institute Genomics Platform"/>
            <consortium name="The Broad Institute Genome Sequencing Center for Infectious Disease"/>
            <person name="Wu L."/>
            <person name="Ma J."/>
        </authorList>
    </citation>
    <scope>NUCLEOTIDE SEQUENCE [LARGE SCALE GENOMIC DNA]</scope>
    <source>
        <strain evidence="10">JCM 18055</strain>
    </source>
</reference>
<dbReference type="PANTHER" id="PTHR23511:SF34">
    <property type="entry name" value="SYNAPTIC VESICLE GLYCOPROTEIN 2"/>
    <property type="match status" value="1"/>
</dbReference>
<evidence type="ECO:0000256" key="5">
    <source>
        <dbReference type="ARBA" id="ARBA00023136"/>
    </source>
</evidence>
<protein>
    <submittedName>
        <fullName evidence="9">MFS transporter</fullName>
    </submittedName>
</protein>
<keyword evidence="4 7" id="KW-1133">Transmembrane helix</keyword>
<evidence type="ECO:0000256" key="2">
    <source>
        <dbReference type="ARBA" id="ARBA00022448"/>
    </source>
</evidence>
<dbReference type="RefSeq" id="WP_345384037.1">
    <property type="nucleotide sequence ID" value="NZ_BAABIC010000028.1"/>
</dbReference>
<accession>A0ABP8XLU4</accession>
<keyword evidence="5 7" id="KW-0472">Membrane</keyword>
<dbReference type="InterPro" id="IPR036259">
    <property type="entry name" value="MFS_trans_sf"/>
</dbReference>
<comment type="caution">
    <text evidence="9">The sequence shown here is derived from an EMBL/GenBank/DDBJ whole genome shotgun (WGS) entry which is preliminary data.</text>
</comment>
<dbReference type="Proteomes" id="UP001500325">
    <property type="component" value="Unassembled WGS sequence"/>
</dbReference>
<dbReference type="Pfam" id="PF00083">
    <property type="entry name" value="Sugar_tr"/>
    <property type="match status" value="1"/>
</dbReference>